<name>K3ZDV5_SETIT</name>
<keyword evidence="3" id="KW-1185">Reference proteome</keyword>
<dbReference type="EMBL" id="AGNK02001991">
    <property type="status" value="NOT_ANNOTATED_CDS"/>
    <property type="molecule type" value="Genomic_DNA"/>
</dbReference>
<accession>K3ZDV5</accession>
<evidence type="ECO:0000313" key="2">
    <source>
        <dbReference type="EnsemblPlants" id="KQL16481"/>
    </source>
</evidence>
<sequence length="57" mass="6654">MELIVRLHFHLCFLMSHSLGELGCDFAKIEGSMKPINNKKIMIVFYFKNGVMCHKPR</sequence>
<dbReference type="Gramene" id="KQL16481">
    <property type="protein sequence ID" value="KQL16481"/>
    <property type="gene ID" value="SETIT_024746mg"/>
</dbReference>
<evidence type="ECO:0000313" key="3">
    <source>
        <dbReference type="Proteomes" id="UP000004995"/>
    </source>
</evidence>
<organism evidence="2 3">
    <name type="scientific">Setaria italica</name>
    <name type="common">Foxtail millet</name>
    <name type="synonym">Panicum italicum</name>
    <dbReference type="NCBI Taxonomy" id="4555"/>
    <lineage>
        <taxon>Eukaryota</taxon>
        <taxon>Viridiplantae</taxon>
        <taxon>Streptophyta</taxon>
        <taxon>Embryophyta</taxon>
        <taxon>Tracheophyta</taxon>
        <taxon>Spermatophyta</taxon>
        <taxon>Magnoliopsida</taxon>
        <taxon>Liliopsida</taxon>
        <taxon>Poales</taxon>
        <taxon>Poaceae</taxon>
        <taxon>PACMAD clade</taxon>
        <taxon>Panicoideae</taxon>
        <taxon>Panicodae</taxon>
        <taxon>Paniceae</taxon>
        <taxon>Cenchrinae</taxon>
        <taxon>Setaria</taxon>
    </lineage>
</organism>
<protein>
    <submittedName>
        <fullName evidence="2">Uncharacterized protein</fullName>
    </submittedName>
</protein>
<dbReference type="Proteomes" id="UP000004995">
    <property type="component" value="Unassembled WGS sequence"/>
</dbReference>
<proteinExistence type="predicted"/>
<dbReference type="InParanoid" id="K3ZDV5"/>
<feature type="chain" id="PRO_5010127646" evidence="1">
    <location>
        <begin position="21"/>
        <end position="57"/>
    </location>
</feature>
<dbReference type="HOGENOM" id="CLU_3000050_0_0_1"/>
<reference evidence="2" key="2">
    <citation type="submission" date="2018-08" db="UniProtKB">
        <authorList>
            <consortium name="EnsemblPlants"/>
        </authorList>
    </citation>
    <scope>IDENTIFICATION</scope>
    <source>
        <strain evidence="2">Yugu1</strain>
    </source>
</reference>
<dbReference type="AlphaFoldDB" id="K3ZDV5"/>
<keyword evidence="1" id="KW-0732">Signal</keyword>
<evidence type="ECO:0000256" key="1">
    <source>
        <dbReference type="SAM" id="SignalP"/>
    </source>
</evidence>
<feature type="signal peptide" evidence="1">
    <location>
        <begin position="1"/>
        <end position="20"/>
    </location>
</feature>
<dbReference type="EnsemblPlants" id="KQL16481">
    <property type="protein sequence ID" value="KQL16481"/>
    <property type="gene ID" value="SETIT_024746mg"/>
</dbReference>
<reference evidence="3" key="1">
    <citation type="journal article" date="2012" name="Nat. Biotechnol.">
        <title>Reference genome sequence of the model plant Setaria.</title>
        <authorList>
            <person name="Bennetzen J.L."/>
            <person name="Schmutz J."/>
            <person name="Wang H."/>
            <person name="Percifield R."/>
            <person name="Hawkins J."/>
            <person name="Pontaroli A.C."/>
            <person name="Estep M."/>
            <person name="Feng L."/>
            <person name="Vaughn J.N."/>
            <person name="Grimwood J."/>
            <person name="Jenkins J."/>
            <person name="Barry K."/>
            <person name="Lindquist E."/>
            <person name="Hellsten U."/>
            <person name="Deshpande S."/>
            <person name="Wang X."/>
            <person name="Wu X."/>
            <person name="Mitros T."/>
            <person name="Triplett J."/>
            <person name="Yang X."/>
            <person name="Ye C.Y."/>
            <person name="Mauro-Herrera M."/>
            <person name="Wang L."/>
            <person name="Li P."/>
            <person name="Sharma M."/>
            <person name="Sharma R."/>
            <person name="Ronald P.C."/>
            <person name="Panaud O."/>
            <person name="Kellogg E.A."/>
            <person name="Brutnell T.P."/>
            <person name="Doust A.N."/>
            <person name="Tuskan G.A."/>
            <person name="Rokhsar D."/>
            <person name="Devos K.M."/>
        </authorList>
    </citation>
    <scope>NUCLEOTIDE SEQUENCE [LARGE SCALE GENOMIC DNA]</scope>
    <source>
        <strain evidence="3">cv. Yugu1</strain>
    </source>
</reference>